<evidence type="ECO:0000313" key="1">
    <source>
        <dbReference type="EMBL" id="KAH3663653.1"/>
    </source>
</evidence>
<proteinExistence type="predicted"/>
<organism evidence="1 2">
    <name type="scientific">Ogataea philodendri</name>
    <dbReference type="NCBI Taxonomy" id="1378263"/>
    <lineage>
        <taxon>Eukaryota</taxon>
        <taxon>Fungi</taxon>
        <taxon>Dikarya</taxon>
        <taxon>Ascomycota</taxon>
        <taxon>Saccharomycotina</taxon>
        <taxon>Pichiomycetes</taxon>
        <taxon>Pichiales</taxon>
        <taxon>Pichiaceae</taxon>
        <taxon>Ogataea</taxon>
    </lineage>
</organism>
<dbReference type="GeneID" id="70237018"/>
<comment type="caution">
    <text evidence="1">The sequence shown here is derived from an EMBL/GenBank/DDBJ whole genome shotgun (WGS) entry which is preliminary data.</text>
</comment>
<reference evidence="1" key="1">
    <citation type="journal article" date="2021" name="Open Biol.">
        <title>Shared evolutionary footprints suggest mitochondrial oxidative damage underlies multiple complex I losses in fungi.</title>
        <authorList>
            <person name="Schikora-Tamarit M.A."/>
            <person name="Marcet-Houben M."/>
            <person name="Nosek J."/>
            <person name="Gabaldon T."/>
        </authorList>
    </citation>
    <scope>NUCLEOTIDE SEQUENCE</scope>
    <source>
        <strain evidence="1">CBS6075</strain>
    </source>
</reference>
<keyword evidence="2" id="KW-1185">Reference proteome</keyword>
<dbReference type="AlphaFoldDB" id="A0A9P8P0M1"/>
<name>A0A9P8P0M1_9ASCO</name>
<dbReference type="EMBL" id="JAEUBE010000366">
    <property type="protein sequence ID" value="KAH3663653.1"/>
    <property type="molecule type" value="Genomic_DNA"/>
</dbReference>
<sequence>MLAAFGRRGGRSGTKFKSSDLVLFLIGDTGSCSDWLLYGDRSPDLSDHSVDEDFIIGLEIVLNIVEALLEPGWLDIGLVLDFLDADSLRSGSISFSPRSLGTSFSSSMSSSKSMKHSELSLSFGVAKLLTGCPVDGVRWCPVFGVAGTVAGPWNVDFGFGV</sequence>
<reference evidence="1" key="2">
    <citation type="submission" date="2021-01" db="EMBL/GenBank/DDBJ databases">
        <authorList>
            <person name="Schikora-Tamarit M.A."/>
        </authorList>
    </citation>
    <scope>NUCLEOTIDE SEQUENCE</scope>
    <source>
        <strain evidence="1">CBS6075</strain>
    </source>
</reference>
<accession>A0A9P8P0M1</accession>
<evidence type="ECO:0000313" key="2">
    <source>
        <dbReference type="Proteomes" id="UP000769157"/>
    </source>
</evidence>
<protein>
    <submittedName>
        <fullName evidence="1">Uncharacterized protein</fullName>
    </submittedName>
</protein>
<dbReference type="RefSeq" id="XP_046059989.1">
    <property type="nucleotide sequence ID" value="XM_046206199.1"/>
</dbReference>
<dbReference type="Proteomes" id="UP000769157">
    <property type="component" value="Unassembled WGS sequence"/>
</dbReference>
<gene>
    <name evidence="1" type="ORF">OGAPHI_005054</name>
</gene>